<keyword evidence="2" id="KW-0813">Transport</keyword>
<dbReference type="PANTHER" id="PTHR12428">
    <property type="entry name" value="OXA1"/>
    <property type="match status" value="1"/>
</dbReference>
<feature type="domain" description="Membrane insertase YidC/Oxa/ALB C-terminal" evidence="11">
    <location>
        <begin position="27"/>
        <end position="214"/>
    </location>
</feature>
<dbReference type="RefSeq" id="WP_062280954.1">
    <property type="nucleotide sequence ID" value="NZ_LTBC01000001.1"/>
</dbReference>
<feature type="transmembrane region" description="Helical" evidence="10">
    <location>
        <begin position="27"/>
        <end position="47"/>
    </location>
</feature>
<dbReference type="PANTHER" id="PTHR12428:SF65">
    <property type="entry name" value="CYTOCHROME C OXIDASE ASSEMBLY PROTEIN COX18, MITOCHONDRIAL"/>
    <property type="match status" value="1"/>
</dbReference>
<comment type="subcellular location">
    <subcellularLocation>
        <location evidence="1">Cell membrane</location>
        <topology evidence="1">Multi-pass membrane protein</topology>
    </subcellularLocation>
    <subcellularLocation>
        <location evidence="9">Membrane</location>
        <topology evidence="9">Multi-pass membrane protein</topology>
    </subcellularLocation>
</comment>
<evidence type="ECO:0000256" key="5">
    <source>
        <dbReference type="ARBA" id="ARBA00022927"/>
    </source>
</evidence>
<dbReference type="NCBIfam" id="TIGR03592">
    <property type="entry name" value="yidC_oxa1_cterm"/>
    <property type="match status" value="1"/>
</dbReference>
<dbReference type="Proteomes" id="UP000075670">
    <property type="component" value="Unassembled WGS sequence"/>
</dbReference>
<dbReference type="CDD" id="cd20070">
    <property type="entry name" value="5TM_YidC_Alb3"/>
    <property type="match status" value="1"/>
</dbReference>
<organism evidence="12 13">
    <name type="scientific">Moorella mulderi DSM 14980</name>
    <dbReference type="NCBI Taxonomy" id="1122241"/>
    <lineage>
        <taxon>Bacteria</taxon>
        <taxon>Bacillati</taxon>
        <taxon>Bacillota</taxon>
        <taxon>Clostridia</taxon>
        <taxon>Neomoorellales</taxon>
        <taxon>Neomoorellaceae</taxon>
        <taxon>Neomoorella</taxon>
    </lineage>
</organism>
<keyword evidence="5" id="KW-0653">Protein transport</keyword>
<dbReference type="GO" id="GO:0032977">
    <property type="term" value="F:membrane insertase activity"/>
    <property type="evidence" value="ECO:0007669"/>
    <property type="project" value="InterPro"/>
</dbReference>
<accession>A0A151B272</accession>
<dbReference type="GO" id="GO:0051205">
    <property type="term" value="P:protein insertion into membrane"/>
    <property type="evidence" value="ECO:0007669"/>
    <property type="project" value="TreeGrafter"/>
</dbReference>
<keyword evidence="8" id="KW-0143">Chaperone</keyword>
<evidence type="ECO:0000313" key="12">
    <source>
        <dbReference type="EMBL" id="KYH33757.1"/>
    </source>
</evidence>
<keyword evidence="4 9" id="KW-0812">Transmembrane</keyword>
<proteinExistence type="inferred from homology"/>
<dbReference type="AlphaFoldDB" id="A0A151B272"/>
<dbReference type="EMBL" id="LTBC01000001">
    <property type="protein sequence ID" value="KYH33757.1"/>
    <property type="molecule type" value="Genomic_DNA"/>
</dbReference>
<dbReference type="GO" id="GO:0015031">
    <property type="term" value="P:protein transport"/>
    <property type="evidence" value="ECO:0007669"/>
    <property type="project" value="UniProtKB-KW"/>
</dbReference>
<keyword evidence="7 10" id="KW-0472">Membrane</keyword>
<evidence type="ECO:0000256" key="4">
    <source>
        <dbReference type="ARBA" id="ARBA00022692"/>
    </source>
</evidence>
<dbReference type="InterPro" id="IPR028055">
    <property type="entry name" value="YidC/Oxa/ALB_C"/>
</dbReference>
<dbReference type="PATRIC" id="fig|1122241.3.peg.494"/>
<gene>
    <name evidence="12" type="primary">misCA</name>
    <name evidence="12" type="ORF">MOMUL_04670</name>
</gene>
<keyword evidence="13" id="KW-1185">Reference proteome</keyword>
<feature type="transmembrane region" description="Helical" evidence="10">
    <location>
        <begin position="196"/>
        <end position="212"/>
    </location>
</feature>
<comment type="caution">
    <text evidence="12">The sequence shown here is derived from an EMBL/GenBank/DDBJ whole genome shotgun (WGS) entry which is preliminary data.</text>
</comment>
<evidence type="ECO:0000256" key="1">
    <source>
        <dbReference type="ARBA" id="ARBA00004651"/>
    </source>
</evidence>
<keyword evidence="6 10" id="KW-1133">Transmembrane helix</keyword>
<dbReference type="GO" id="GO:0005886">
    <property type="term" value="C:plasma membrane"/>
    <property type="evidence" value="ECO:0007669"/>
    <property type="project" value="UniProtKB-SubCell"/>
</dbReference>
<feature type="transmembrane region" description="Helical" evidence="10">
    <location>
        <begin position="90"/>
        <end position="113"/>
    </location>
</feature>
<dbReference type="OrthoDB" id="9780552at2"/>
<keyword evidence="3" id="KW-1003">Cell membrane</keyword>
<comment type="similarity">
    <text evidence="9">Belongs to the OXA1/ALB3/YidC family.</text>
</comment>
<evidence type="ECO:0000256" key="10">
    <source>
        <dbReference type="SAM" id="Phobius"/>
    </source>
</evidence>
<evidence type="ECO:0000256" key="2">
    <source>
        <dbReference type="ARBA" id="ARBA00022448"/>
    </source>
</evidence>
<reference evidence="12 13" key="1">
    <citation type="submission" date="2016-02" db="EMBL/GenBank/DDBJ databases">
        <title>Genome sequence of Moorella mulderi DSM 14980.</title>
        <authorList>
            <person name="Poehlein A."/>
            <person name="Daniel R."/>
        </authorList>
    </citation>
    <scope>NUCLEOTIDE SEQUENCE [LARGE SCALE GENOMIC DNA]</scope>
    <source>
        <strain evidence="12 13">DSM 14980</strain>
    </source>
</reference>
<evidence type="ECO:0000256" key="9">
    <source>
        <dbReference type="RuleBase" id="RU003945"/>
    </source>
</evidence>
<evidence type="ECO:0000313" key="13">
    <source>
        <dbReference type="Proteomes" id="UP000075670"/>
    </source>
</evidence>
<evidence type="ECO:0000259" key="11">
    <source>
        <dbReference type="Pfam" id="PF02096"/>
    </source>
</evidence>
<name>A0A151B272_9FIRM</name>
<sequence length="226" mass="26013">MNILVDFLSQSIQFLYNITRMMGIPNYGLAIILFTILVKVILFPLTYRQLRSMKRMQEIQPKVQELQKKYKGNPQKAQQAMMELYQKEGVNPLGGCLPLLVQMPILFALFSALRTFFDPVHHPAYVELSHANFLWVSNLGQPDPYILPILVALGTFFQQKVSMVGGNQDQTQRTMLVVMPLVIGWMSRSFSAGLSLYWVTFSLMGILEQWFVRRKPHLVKEEISAK</sequence>
<evidence type="ECO:0000256" key="6">
    <source>
        <dbReference type="ARBA" id="ARBA00022989"/>
    </source>
</evidence>
<dbReference type="Pfam" id="PF02096">
    <property type="entry name" value="60KD_IMP"/>
    <property type="match status" value="1"/>
</dbReference>
<evidence type="ECO:0000256" key="3">
    <source>
        <dbReference type="ARBA" id="ARBA00022475"/>
    </source>
</evidence>
<dbReference type="InterPro" id="IPR047196">
    <property type="entry name" value="YidC_ALB_C"/>
</dbReference>
<evidence type="ECO:0000256" key="7">
    <source>
        <dbReference type="ARBA" id="ARBA00023136"/>
    </source>
</evidence>
<evidence type="ECO:0000256" key="8">
    <source>
        <dbReference type="ARBA" id="ARBA00023186"/>
    </source>
</evidence>
<dbReference type="InterPro" id="IPR001708">
    <property type="entry name" value="YidC/ALB3/OXA1/COX18"/>
</dbReference>
<protein>
    <submittedName>
        <fullName evidence="12">Membrane protein insertase MisCA</fullName>
    </submittedName>
</protein>